<dbReference type="AlphaFoldDB" id="A0A1J9RDW9"/>
<dbReference type="VEuPathDB" id="FungiDB:ACJ73_02422"/>
<dbReference type="Proteomes" id="UP000242791">
    <property type="component" value="Unassembled WGS sequence"/>
</dbReference>
<dbReference type="EMBL" id="LGTZ01000258">
    <property type="protein sequence ID" value="OJD26204.1"/>
    <property type="molecule type" value="Genomic_DNA"/>
</dbReference>
<evidence type="ECO:0008006" key="3">
    <source>
        <dbReference type="Google" id="ProtNLM"/>
    </source>
</evidence>
<sequence>MSFRDNWPKMLDGSDFDGKQLLTLVRTGNSPFDETWDVNLLIREIEENLDTNVIDIPSVYMGSNNYGFHCKLIKSIGYYSAVGSGDVNMPNYDGFPIQVQVPEVKFEVAVYELLRSEPNILASSLLYYRIPIQYVSPKLDPPKDIAGRRLFIFEKSGENNIWHCLSPEEQACLLTQSAHIRASLFNFSIPLDFAAIWLRERLFEQKPKPFPIPVAPTSEFCVALLISKIEATIKDIGDMIGWEDDNNNTVGPIAAAAKQTLLRLIPHIIPADGDQTALYRLVLEHCDFGIHNMSIIRDILATDQPRVTSLYDWETGCIVRAILSDLLMAVTVDLTVKNGVPSIARVSQDITPNDYVRSMTWSRQYFKALFNQAPDYKRIIQEGKDARHLWFALRDWRGDDPEGYFGDLGTWAERRMKELNVD</sequence>
<reference evidence="1 2" key="1">
    <citation type="submission" date="2015-08" db="EMBL/GenBank/DDBJ databases">
        <title>Emmonsia species relationships and genome sequence.</title>
        <authorList>
            <person name="Cuomo C.A."/>
            <person name="Schwartz I.S."/>
            <person name="Kenyon C."/>
            <person name="De Hoog G.S."/>
            <person name="Govender N.P."/>
            <person name="Botha A."/>
            <person name="Moreno L."/>
            <person name="De Vries M."/>
            <person name="Munoz J.F."/>
            <person name="Stielow J.B."/>
        </authorList>
    </citation>
    <scope>NUCLEOTIDE SEQUENCE [LARGE SCALE GENOMIC DNA]</scope>
    <source>
        <strain evidence="1 2">EI222</strain>
    </source>
</reference>
<dbReference type="OrthoDB" id="3554464at2759"/>
<organism evidence="1 2">
    <name type="scientific">Blastomyces percursus</name>
    <dbReference type="NCBI Taxonomy" id="1658174"/>
    <lineage>
        <taxon>Eukaryota</taxon>
        <taxon>Fungi</taxon>
        <taxon>Dikarya</taxon>
        <taxon>Ascomycota</taxon>
        <taxon>Pezizomycotina</taxon>
        <taxon>Eurotiomycetes</taxon>
        <taxon>Eurotiomycetidae</taxon>
        <taxon>Onygenales</taxon>
        <taxon>Ajellomycetaceae</taxon>
        <taxon>Blastomyces</taxon>
    </lineage>
</organism>
<proteinExistence type="predicted"/>
<protein>
    <recommendedName>
        <fullName evidence="3">Aminoglycoside phosphotransferase domain-containing protein</fullName>
    </recommendedName>
</protein>
<comment type="caution">
    <text evidence="1">The sequence shown here is derived from an EMBL/GenBank/DDBJ whole genome shotgun (WGS) entry which is preliminary data.</text>
</comment>
<evidence type="ECO:0000313" key="1">
    <source>
        <dbReference type="EMBL" id="OJD26204.1"/>
    </source>
</evidence>
<evidence type="ECO:0000313" key="2">
    <source>
        <dbReference type="Proteomes" id="UP000242791"/>
    </source>
</evidence>
<name>A0A1J9RDW9_9EURO</name>
<gene>
    <name evidence="1" type="ORF">ACJ73_02422</name>
</gene>
<accession>A0A1J9RDW9</accession>
<keyword evidence="2" id="KW-1185">Reference proteome</keyword>